<dbReference type="Gene3D" id="3.30.429.10">
    <property type="entry name" value="Macrophage Migration Inhibitory Factor"/>
    <property type="match status" value="1"/>
</dbReference>
<evidence type="ECO:0000256" key="2">
    <source>
        <dbReference type="ARBA" id="ARBA00023235"/>
    </source>
</evidence>
<evidence type="ECO:0000256" key="1">
    <source>
        <dbReference type="ARBA" id="ARBA00006723"/>
    </source>
</evidence>
<keyword evidence="7" id="KW-1185">Reference proteome</keyword>
<dbReference type="OrthoDB" id="9804765at2"/>
<dbReference type="RefSeq" id="WP_129079661.1">
    <property type="nucleotide sequence ID" value="NZ_QOUX01000046.1"/>
</dbReference>
<evidence type="ECO:0000259" key="5">
    <source>
        <dbReference type="Pfam" id="PF01361"/>
    </source>
</evidence>
<dbReference type="Proteomes" id="UP000290649">
    <property type="component" value="Unassembled WGS sequence"/>
</dbReference>
<reference evidence="6 7" key="1">
    <citation type="journal article" date="2019" name="Int. J. Syst. Evol. Microbiol.">
        <title>Anaerobacillus alkaliphilus sp. nov., a novel alkaliphilic and moderately halophilic bacterium.</title>
        <authorList>
            <person name="Borsodi A.K."/>
            <person name="Aszalos J.M."/>
            <person name="Bihari P."/>
            <person name="Nagy I."/>
            <person name="Schumann P."/>
            <person name="Sproer C."/>
            <person name="Kovacs A.L."/>
            <person name="Boka K."/>
            <person name="Dobosy P."/>
            <person name="Ovari M."/>
            <person name="Szili-Kovacs T."/>
            <person name="Toth E."/>
        </authorList>
    </citation>
    <scope>NUCLEOTIDE SEQUENCE [LARGE SCALE GENOMIC DNA]</scope>
    <source>
        <strain evidence="6 7">B16-10</strain>
    </source>
</reference>
<evidence type="ECO:0000313" key="6">
    <source>
        <dbReference type="EMBL" id="RXI98301.1"/>
    </source>
</evidence>
<dbReference type="PANTHER" id="PTHR35530">
    <property type="entry name" value="TAUTOMERASE-RELATED"/>
    <property type="match status" value="1"/>
</dbReference>
<dbReference type="AlphaFoldDB" id="A0A4Q0VQB1"/>
<sequence length="63" mass="7142">MPIAHIHILEGRTREQKKDLIREVTLAISRSLQAPPEKVKVLVIEIPKDNWATSGITKAEEDQ</sequence>
<comment type="similarity">
    <text evidence="1 4">Belongs to the 4-oxalocrotonate tautomerase family.</text>
</comment>
<evidence type="ECO:0000256" key="4">
    <source>
        <dbReference type="RuleBase" id="RU362032"/>
    </source>
</evidence>
<accession>A0A4Q0VQB1</accession>
<feature type="domain" description="4-oxalocrotonate tautomerase-like" evidence="5">
    <location>
        <begin position="2"/>
        <end position="55"/>
    </location>
</feature>
<dbReference type="InterPro" id="IPR004370">
    <property type="entry name" value="4-OT-like_dom"/>
</dbReference>
<name>A0A4Q0VQB1_9BACI</name>
<dbReference type="EC" id="5.3.2.-" evidence="4"/>
<dbReference type="NCBIfam" id="TIGR00013">
    <property type="entry name" value="taut"/>
    <property type="match status" value="1"/>
</dbReference>
<comment type="caution">
    <text evidence="6">The sequence shown here is derived from an EMBL/GenBank/DDBJ whole genome shotgun (WGS) entry which is preliminary data.</text>
</comment>
<evidence type="ECO:0000256" key="3">
    <source>
        <dbReference type="PIRSR" id="PIRSR618191-1"/>
    </source>
</evidence>
<dbReference type="SUPFAM" id="SSF55331">
    <property type="entry name" value="Tautomerase/MIF"/>
    <property type="match status" value="1"/>
</dbReference>
<dbReference type="InterPro" id="IPR014347">
    <property type="entry name" value="Tautomerase/MIF_sf"/>
</dbReference>
<protein>
    <recommendedName>
        <fullName evidence="4">Tautomerase</fullName>
        <ecNumber evidence="4">5.3.2.-</ecNumber>
    </recommendedName>
</protein>
<feature type="active site" description="Proton acceptor; via imino nitrogen" evidence="3">
    <location>
        <position position="2"/>
    </location>
</feature>
<dbReference type="Pfam" id="PF01361">
    <property type="entry name" value="Tautomerase"/>
    <property type="match status" value="1"/>
</dbReference>
<dbReference type="EMBL" id="QOUX01000046">
    <property type="protein sequence ID" value="RXI98301.1"/>
    <property type="molecule type" value="Genomic_DNA"/>
</dbReference>
<dbReference type="GO" id="GO:0016853">
    <property type="term" value="F:isomerase activity"/>
    <property type="evidence" value="ECO:0007669"/>
    <property type="project" value="UniProtKB-UniRule"/>
</dbReference>
<proteinExistence type="inferred from homology"/>
<dbReference type="PANTHER" id="PTHR35530:SF1">
    <property type="entry name" value="2-HYDROXYMUCONATE TAUTOMERASE"/>
    <property type="match status" value="1"/>
</dbReference>
<evidence type="ECO:0000313" key="7">
    <source>
        <dbReference type="Proteomes" id="UP000290649"/>
    </source>
</evidence>
<dbReference type="InterPro" id="IPR018191">
    <property type="entry name" value="4-OT"/>
</dbReference>
<keyword evidence="2 4" id="KW-0413">Isomerase</keyword>
<gene>
    <name evidence="6" type="ORF">DS745_18390</name>
</gene>
<dbReference type="NCBIfam" id="NF002571">
    <property type="entry name" value="PRK02220.1"/>
    <property type="match status" value="1"/>
</dbReference>
<organism evidence="6 7">
    <name type="scientific">Anaerobacillus alkaliphilus</name>
    <dbReference type="NCBI Taxonomy" id="1548597"/>
    <lineage>
        <taxon>Bacteria</taxon>
        <taxon>Bacillati</taxon>
        <taxon>Bacillota</taxon>
        <taxon>Bacilli</taxon>
        <taxon>Bacillales</taxon>
        <taxon>Bacillaceae</taxon>
        <taxon>Anaerobacillus</taxon>
    </lineage>
</organism>